<dbReference type="GO" id="GO:0051603">
    <property type="term" value="P:proteolysis involved in protein catabolic process"/>
    <property type="evidence" value="ECO:0007669"/>
    <property type="project" value="TreeGrafter"/>
</dbReference>
<keyword evidence="6" id="KW-0862">Zinc</keyword>
<reference evidence="11 12" key="1">
    <citation type="submission" date="2018-09" db="EMBL/GenBank/DDBJ databases">
        <title>A high-quality reference genome of wild soybean provides a powerful tool to mine soybean genomes.</title>
        <authorList>
            <person name="Xie M."/>
            <person name="Chung C.Y.L."/>
            <person name="Li M.-W."/>
            <person name="Wong F.-L."/>
            <person name="Chan T.-F."/>
            <person name="Lam H.-M."/>
        </authorList>
    </citation>
    <scope>NUCLEOTIDE SEQUENCE [LARGE SCALE GENOMIC DNA]</scope>
    <source>
        <strain evidence="12">cv. W05</strain>
        <tissue evidence="11">Hypocotyl of etiolated seedlings</tissue>
    </source>
</reference>
<dbReference type="InterPro" id="IPR001431">
    <property type="entry name" value="Pept_M16_Zn_BS"/>
</dbReference>
<protein>
    <submittedName>
        <fullName evidence="11">Insulin-degrading enzyme-like 1, peroxisomal isoform C</fullName>
    </submittedName>
</protein>
<dbReference type="GO" id="GO:0005739">
    <property type="term" value="C:mitochondrion"/>
    <property type="evidence" value="ECO:0007669"/>
    <property type="project" value="TreeGrafter"/>
</dbReference>
<evidence type="ECO:0000256" key="5">
    <source>
        <dbReference type="ARBA" id="ARBA00022801"/>
    </source>
</evidence>
<evidence type="ECO:0000259" key="10">
    <source>
        <dbReference type="Pfam" id="PF22456"/>
    </source>
</evidence>
<evidence type="ECO:0000256" key="3">
    <source>
        <dbReference type="ARBA" id="ARBA00022670"/>
    </source>
</evidence>
<dbReference type="SUPFAM" id="SSF63411">
    <property type="entry name" value="LuxS/MPP-like metallohydrolase"/>
    <property type="match status" value="4"/>
</dbReference>
<dbReference type="PANTHER" id="PTHR43690">
    <property type="entry name" value="NARDILYSIN"/>
    <property type="match status" value="1"/>
</dbReference>
<dbReference type="Pfam" id="PF00675">
    <property type="entry name" value="Peptidase_M16"/>
    <property type="match status" value="1"/>
</dbReference>
<dbReference type="InterPro" id="IPR054734">
    <property type="entry name" value="PqqF-like_C_4"/>
</dbReference>
<evidence type="ECO:0000259" key="8">
    <source>
        <dbReference type="Pfam" id="PF00675"/>
    </source>
</evidence>
<dbReference type="Pfam" id="PF16187">
    <property type="entry name" value="Peptidase_M16_M"/>
    <property type="match status" value="1"/>
</dbReference>
<dbReference type="FunFam" id="3.30.830.10:FF:000028">
    <property type="entry name" value="Insulin-degrading enzyme-like 1 peroxisomal"/>
    <property type="match status" value="1"/>
</dbReference>
<feature type="domain" description="Peptidase M16 N-terminal" evidence="8">
    <location>
        <begin position="31"/>
        <end position="154"/>
    </location>
</feature>
<feature type="domain" description="Coenzyme PQQ synthesis protein F-like C-terminal lobe" evidence="10">
    <location>
        <begin position="713"/>
        <end position="811"/>
    </location>
</feature>
<dbReference type="InterPro" id="IPR011765">
    <property type="entry name" value="Pept_M16_N"/>
</dbReference>
<accession>A0A445LBG3</accession>
<evidence type="ECO:0000256" key="6">
    <source>
        <dbReference type="ARBA" id="ARBA00022833"/>
    </source>
</evidence>
<dbReference type="GO" id="GO:0043171">
    <property type="term" value="P:peptide catabolic process"/>
    <property type="evidence" value="ECO:0007669"/>
    <property type="project" value="TreeGrafter"/>
</dbReference>
<evidence type="ECO:0000259" key="9">
    <source>
        <dbReference type="Pfam" id="PF16187"/>
    </source>
</evidence>
<dbReference type="Proteomes" id="UP000289340">
    <property type="component" value="Chromosome 3"/>
</dbReference>
<dbReference type="GO" id="GO:0004222">
    <property type="term" value="F:metalloendopeptidase activity"/>
    <property type="evidence" value="ECO:0007669"/>
    <property type="project" value="InterPro"/>
</dbReference>
<organism evidence="11 12">
    <name type="scientific">Glycine soja</name>
    <name type="common">Wild soybean</name>
    <dbReference type="NCBI Taxonomy" id="3848"/>
    <lineage>
        <taxon>Eukaryota</taxon>
        <taxon>Viridiplantae</taxon>
        <taxon>Streptophyta</taxon>
        <taxon>Embryophyta</taxon>
        <taxon>Tracheophyta</taxon>
        <taxon>Spermatophyta</taxon>
        <taxon>Magnoliopsida</taxon>
        <taxon>eudicotyledons</taxon>
        <taxon>Gunneridae</taxon>
        <taxon>Pentapetalae</taxon>
        <taxon>rosids</taxon>
        <taxon>fabids</taxon>
        <taxon>Fabales</taxon>
        <taxon>Fabaceae</taxon>
        <taxon>Papilionoideae</taxon>
        <taxon>50 kb inversion clade</taxon>
        <taxon>NPAAA clade</taxon>
        <taxon>indigoferoid/millettioid clade</taxon>
        <taxon>Phaseoleae</taxon>
        <taxon>Glycine</taxon>
        <taxon>Glycine subgen. Soja</taxon>
    </lineage>
</organism>
<name>A0A445LBG3_GLYSO</name>
<evidence type="ECO:0000256" key="1">
    <source>
        <dbReference type="ARBA" id="ARBA00001947"/>
    </source>
</evidence>
<comment type="cofactor">
    <cofactor evidence="1">
        <name>Zn(2+)</name>
        <dbReference type="ChEBI" id="CHEBI:29105"/>
    </cofactor>
</comment>
<comment type="similarity">
    <text evidence="2">Belongs to the peptidase M16 family.</text>
</comment>
<evidence type="ECO:0000256" key="4">
    <source>
        <dbReference type="ARBA" id="ARBA00022723"/>
    </source>
</evidence>
<dbReference type="PANTHER" id="PTHR43690:SF18">
    <property type="entry name" value="INSULIN-DEGRADING ENZYME-RELATED"/>
    <property type="match status" value="1"/>
</dbReference>
<dbReference type="InterPro" id="IPR011249">
    <property type="entry name" value="Metalloenz_LuxS/M16"/>
</dbReference>
<keyword evidence="3" id="KW-0645">Protease</keyword>
<proteinExistence type="inferred from homology"/>
<dbReference type="GO" id="GO:0005829">
    <property type="term" value="C:cytosol"/>
    <property type="evidence" value="ECO:0007669"/>
    <property type="project" value="TreeGrafter"/>
</dbReference>
<gene>
    <name evidence="11" type="ORF">D0Y65_007093</name>
</gene>
<keyword evidence="7" id="KW-0482">Metalloprotease</keyword>
<evidence type="ECO:0000313" key="12">
    <source>
        <dbReference type="Proteomes" id="UP000289340"/>
    </source>
</evidence>
<keyword evidence="4" id="KW-0479">Metal-binding</keyword>
<dbReference type="InterPro" id="IPR050626">
    <property type="entry name" value="Peptidase_M16"/>
</dbReference>
<dbReference type="EMBL" id="QZWG01000003">
    <property type="protein sequence ID" value="RZC20545.1"/>
    <property type="molecule type" value="Genomic_DNA"/>
</dbReference>
<sequence length="907" mass="104820">MAVGKEDVEIVKARIDKRDYRRVVLRNSLQVLLISDPDTDKCAASMDVGVGYFSDPAGLEGLAHFLEHMLFYASEKYPVEDSYSKYITEHGGSTNAFTSSEHTNYFFDVNTDGFEEALDRFAQFFNKPLMSADATMREIKAVDSEENYSANLMHLVIYTNESLDKIQNLVEEKFQDIRNINKTCFRARVQPCKSEHLQILVRTVPIKQGHKLRIVWPVTPEIHHYTEGPCRYLGHLIGHEGEGSLYYILKKLGWATALYAGESDWGLDFSFFKVVIDLTDVGHEHIQDIIGLLFKYIELLQQSGVCKWIFEELSAVCETKFHYQDKIRPSDYAVNIASNMKFYPVKDWLTGSSLPSKFSPNVIQMVLDQLSPNNVRIFWESKKFEGLMDKVEPWYGTAYSLEKITGSAIQGWVLSAPDENMHLPAPNKFIPTDLSLKIVQEKVKFPVLLSRSTYSALWYKPDTLFSTPKAYVKIDFNCPYSGNSPEAEVLTHIFTELLMDYLNEYAYYAQVAGLYYSINQTDGGFQMTLRGYNHKLRILLETIVEKIVTFEVKTDRFSVIKEMVTKEYQNLKYQQPYQQAMYYCSLILQDQTWPWIEQLDILPALQVEDLAKFVPAMLSRTFLEFYIAGNIESHEAQSIVKHIEDVLFNFSKPLCKPLFSSQHLENRVVKLESGMNYFYPSECLNPEDENSALVHYIQVGRDDFKLNVKLQLFALVAKQPTFHQLRSVEQLGYITVLMQRNDCGIRGLQFIIQSTVKSPGNIEQRVEAFLQMFETKLHEMTIDEFKSNVNALIDVKLEKHKNLREESSFFWREINDGTLRFDRTDYEVEALRQLTLQELIDFFNEYVKVGAPRKKTLSVRVHGNRHSSEYKTEASEPHLAKIDNIFTFRRSQALYGSFKGLSGQMKL</sequence>
<feature type="domain" description="Peptidase M16 middle/third" evidence="9">
    <location>
        <begin position="321"/>
        <end position="600"/>
    </location>
</feature>
<dbReference type="Gene3D" id="3.30.830.10">
    <property type="entry name" value="Metalloenzyme, LuxS/M16 peptidase-like"/>
    <property type="match status" value="4"/>
</dbReference>
<evidence type="ECO:0000256" key="7">
    <source>
        <dbReference type="ARBA" id="ARBA00023049"/>
    </source>
</evidence>
<dbReference type="AlphaFoldDB" id="A0A445LBG3"/>
<keyword evidence="12" id="KW-1185">Reference proteome</keyword>
<evidence type="ECO:0000313" key="11">
    <source>
        <dbReference type="EMBL" id="RZC20545.1"/>
    </source>
</evidence>
<keyword evidence="5" id="KW-0378">Hydrolase</keyword>
<dbReference type="FunFam" id="3.30.830.10:FF:000003">
    <property type="entry name" value="Insulin-degrading enzyme"/>
    <property type="match status" value="1"/>
</dbReference>
<dbReference type="FunFam" id="3.30.830.10:FF:000005">
    <property type="entry name" value="nardilysin isoform X1"/>
    <property type="match status" value="1"/>
</dbReference>
<dbReference type="PROSITE" id="PS00143">
    <property type="entry name" value="INSULINASE"/>
    <property type="match status" value="1"/>
</dbReference>
<dbReference type="GO" id="GO:0046872">
    <property type="term" value="F:metal ion binding"/>
    <property type="evidence" value="ECO:0007669"/>
    <property type="project" value="UniProtKB-KW"/>
</dbReference>
<dbReference type="Pfam" id="PF22456">
    <property type="entry name" value="PqqF-like_C_4"/>
    <property type="match status" value="1"/>
</dbReference>
<dbReference type="InterPro" id="IPR032632">
    <property type="entry name" value="Peptidase_M16_M"/>
</dbReference>
<evidence type="ECO:0000256" key="2">
    <source>
        <dbReference type="ARBA" id="ARBA00007261"/>
    </source>
</evidence>
<comment type="caution">
    <text evidence="11">The sequence shown here is derived from an EMBL/GenBank/DDBJ whole genome shotgun (WGS) entry which is preliminary data.</text>
</comment>